<evidence type="ECO:0000313" key="7">
    <source>
        <dbReference type="Proteomes" id="UP000054321"/>
    </source>
</evidence>
<dbReference type="CDD" id="cd06661">
    <property type="entry name" value="GGCT_like"/>
    <property type="match status" value="1"/>
</dbReference>
<feature type="domain" description="Gamma-glutamylcyclotransferase AIG2-like" evidence="5">
    <location>
        <begin position="10"/>
        <end position="128"/>
    </location>
</feature>
<proteinExistence type="inferred from homology"/>
<dbReference type="PANTHER" id="PTHR31544:SF2">
    <property type="entry name" value="AIG2-LIKE PROTEIN D"/>
    <property type="match status" value="1"/>
</dbReference>
<evidence type="ECO:0000313" key="6">
    <source>
        <dbReference type="EMBL" id="KIM99660.1"/>
    </source>
</evidence>
<reference evidence="6 7" key="1">
    <citation type="submission" date="2014-04" db="EMBL/GenBank/DDBJ databases">
        <authorList>
            <consortium name="DOE Joint Genome Institute"/>
            <person name="Kuo A."/>
            <person name="Martino E."/>
            <person name="Perotto S."/>
            <person name="Kohler A."/>
            <person name="Nagy L.G."/>
            <person name="Floudas D."/>
            <person name="Copeland A."/>
            <person name="Barry K.W."/>
            <person name="Cichocki N."/>
            <person name="Veneault-Fourrey C."/>
            <person name="LaButti K."/>
            <person name="Lindquist E.A."/>
            <person name="Lipzen A."/>
            <person name="Lundell T."/>
            <person name="Morin E."/>
            <person name="Murat C."/>
            <person name="Sun H."/>
            <person name="Tunlid A."/>
            <person name="Henrissat B."/>
            <person name="Grigoriev I.V."/>
            <person name="Hibbett D.S."/>
            <person name="Martin F."/>
            <person name="Nordberg H.P."/>
            <person name="Cantor M.N."/>
            <person name="Hua S.X."/>
        </authorList>
    </citation>
    <scope>NUCLEOTIDE SEQUENCE [LARGE SCALE GENOMIC DNA]</scope>
    <source>
        <strain evidence="6 7">Zn</strain>
    </source>
</reference>
<dbReference type="InterPro" id="IPR045038">
    <property type="entry name" value="AIG2-like"/>
</dbReference>
<feature type="non-terminal residue" evidence="6">
    <location>
        <position position="1"/>
    </location>
</feature>
<dbReference type="OrthoDB" id="1044435at2759"/>
<evidence type="ECO:0000256" key="2">
    <source>
        <dbReference type="ARBA" id="ARBA00022679"/>
    </source>
</evidence>
<dbReference type="InParanoid" id="A0A0C3GUE2"/>
<dbReference type="SUPFAM" id="SSF110857">
    <property type="entry name" value="Gamma-glutamyl cyclotransferase-like"/>
    <property type="match status" value="1"/>
</dbReference>
<dbReference type="PANTHER" id="PTHR31544">
    <property type="entry name" value="AIG2-LIKE PROTEIN D"/>
    <property type="match status" value="1"/>
</dbReference>
<dbReference type="EMBL" id="KN832878">
    <property type="protein sequence ID" value="KIM99660.1"/>
    <property type="molecule type" value="Genomic_DNA"/>
</dbReference>
<keyword evidence="2" id="KW-0808">Transferase</keyword>
<dbReference type="AlphaFoldDB" id="A0A0C3GUE2"/>
<dbReference type="InterPro" id="IPR009288">
    <property type="entry name" value="AIG2-like_dom"/>
</dbReference>
<reference evidence="7" key="2">
    <citation type="submission" date="2015-01" db="EMBL/GenBank/DDBJ databases">
        <title>Evolutionary Origins and Diversification of the Mycorrhizal Mutualists.</title>
        <authorList>
            <consortium name="DOE Joint Genome Institute"/>
            <consortium name="Mycorrhizal Genomics Consortium"/>
            <person name="Kohler A."/>
            <person name="Kuo A."/>
            <person name="Nagy L.G."/>
            <person name="Floudas D."/>
            <person name="Copeland A."/>
            <person name="Barry K.W."/>
            <person name="Cichocki N."/>
            <person name="Veneault-Fourrey C."/>
            <person name="LaButti K."/>
            <person name="Lindquist E.A."/>
            <person name="Lipzen A."/>
            <person name="Lundell T."/>
            <person name="Morin E."/>
            <person name="Murat C."/>
            <person name="Riley R."/>
            <person name="Ohm R."/>
            <person name="Sun H."/>
            <person name="Tunlid A."/>
            <person name="Henrissat B."/>
            <person name="Grigoriev I.V."/>
            <person name="Hibbett D.S."/>
            <person name="Martin F."/>
        </authorList>
    </citation>
    <scope>NUCLEOTIDE SEQUENCE [LARGE SCALE GENOMIC DNA]</scope>
    <source>
        <strain evidence="7">Zn</strain>
    </source>
</reference>
<evidence type="ECO:0000256" key="3">
    <source>
        <dbReference type="ARBA" id="ARBA00030602"/>
    </source>
</evidence>
<evidence type="ECO:0000259" key="5">
    <source>
        <dbReference type="Pfam" id="PF06094"/>
    </source>
</evidence>
<evidence type="ECO:0000256" key="1">
    <source>
        <dbReference type="ARBA" id="ARBA00008861"/>
    </source>
</evidence>
<evidence type="ECO:0000256" key="4">
    <source>
        <dbReference type="SAM" id="MobiDB-lite"/>
    </source>
</evidence>
<dbReference type="InterPro" id="IPR036568">
    <property type="entry name" value="GGCT-like_sf"/>
</dbReference>
<gene>
    <name evidence="6" type="ORF">OIDMADRAFT_165825</name>
</gene>
<keyword evidence="7" id="KW-1185">Reference proteome</keyword>
<dbReference type="InterPro" id="IPR013024">
    <property type="entry name" value="GGCT-like"/>
</dbReference>
<dbReference type="Gene3D" id="3.10.490.10">
    <property type="entry name" value="Gamma-glutamyl cyclotransferase-like"/>
    <property type="match status" value="1"/>
</dbReference>
<feature type="compositionally biased region" description="Basic and acidic residues" evidence="4">
    <location>
        <begin position="167"/>
        <end position="183"/>
    </location>
</feature>
<dbReference type="Proteomes" id="UP000054321">
    <property type="component" value="Unassembled WGS sequence"/>
</dbReference>
<organism evidence="6 7">
    <name type="scientific">Oidiodendron maius (strain Zn)</name>
    <dbReference type="NCBI Taxonomy" id="913774"/>
    <lineage>
        <taxon>Eukaryota</taxon>
        <taxon>Fungi</taxon>
        <taxon>Dikarya</taxon>
        <taxon>Ascomycota</taxon>
        <taxon>Pezizomycotina</taxon>
        <taxon>Leotiomycetes</taxon>
        <taxon>Leotiomycetes incertae sedis</taxon>
        <taxon>Myxotrichaceae</taxon>
        <taxon>Oidiodendron</taxon>
    </lineage>
</organism>
<name>A0A0C3GUE2_OIDMZ</name>
<accession>A0A0C3GUE2</accession>
<comment type="similarity">
    <text evidence="1">Belongs to the gamma-glutamylcyclotransferase family.</text>
</comment>
<dbReference type="Pfam" id="PF06094">
    <property type="entry name" value="GGACT"/>
    <property type="match status" value="1"/>
</dbReference>
<sequence>MARQVLYRVIYGSSNIRNNSALVARAAKLTIQPALLHDYCRHRVRYADYPGIITQGGESVRGTYVTGLMDADMIRLDYFEGSEYTREKVQVELLSEGETHAGLDAQRVDTETYVYTAGNDHLEIGEWDFDNFVKNRMPGNWADTSNEFEGLGEVDTNGQDTTGGRGIKTEMSRDLDGLVKSEK</sequence>
<feature type="region of interest" description="Disordered" evidence="4">
    <location>
        <begin position="145"/>
        <end position="183"/>
    </location>
</feature>
<dbReference type="GO" id="GO:0016740">
    <property type="term" value="F:transferase activity"/>
    <property type="evidence" value="ECO:0007669"/>
    <property type="project" value="UniProtKB-KW"/>
</dbReference>
<dbReference type="HOGENOM" id="CLU_093936_1_2_1"/>
<protein>
    <recommendedName>
        <fullName evidence="3">Putative gamma-glutamylcyclotransferase</fullName>
    </recommendedName>
</protein>